<feature type="signal peptide" evidence="3">
    <location>
        <begin position="1"/>
        <end position="20"/>
    </location>
</feature>
<evidence type="ECO:0000256" key="3">
    <source>
        <dbReference type="SAM" id="SignalP"/>
    </source>
</evidence>
<evidence type="ECO:0000313" key="5">
    <source>
        <dbReference type="Proteomes" id="UP000812966"/>
    </source>
</evidence>
<accession>A0A8K0JP73</accession>
<keyword evidence="2" id="KW-1133">Transmembrane helix</keyword>
<keyword evidence="3" id="KW-0732">Signal</keyword>
<feature type="transmembrane region" description="Helical" evidence="2">
    <location>
        <begin position="174"/>
        <end position="195"/>
    </location>
</feature>
<gene>
    <name evidence="4" type="ORF">FFLO_01624</name>
</gene>
<name>A0A8K0JP73_9TREE</name>
<organism evidence="4 5">
    <name type="scientific">Filobasidium floriforme</name>
    <dbReference type="NCBI Taxonomy" id="5210"/>
    <lineage>
        <taxon>Eukaryota</taxon>
        <taxon>Fungi</taxon>
        <taxon>Dikarya</taxon>
        <taxon>Basidiomycota</taxon>
        <taxon>Agaricomycotina</taxon>
        <taxon>Tremellomycetes</taxon>
        <taxon>Filobasidiales</taxon>
        <taxon>Filobasidiaceae</taxon>
        <taxon>Filobasidium</taxon>
    </lineage>
</organism>
<feature type="region of interest" description="Disordered" evidence="1">
    <location>
        <begin position="203"/>
        <end position="235"/>
    </location>
</feature>
<sequence length="235" mass="25908">MRFSLYGVAAIATLIASAFAQGDMTAPANSTTSASSIEVNHPKTLTTWTYNPIWPDTTTKQRALAPVATSRQQAVEIALRAFPTLHDVPENKIDFAIAPRKTMRGGPLISILDDAWAGMATWTPETIMLSVKESPGDKARRECHTDTKYDQGRELTLVMLRAGLKHKKESELTMPWMTIGCIVLGIVGIILFCVWSSPDKKPSYTAVQSSDIEPGLRTTTPDYTSRSDVHQDREK</sequence>
<dbReference type="Proteomes" id="UP000812966">
    <property type="component" value="Unassembled WGS sequence"/>
</dbReference>
<keyword evidence="2" id="KW-0472">Membrane</keyword>
<evidence type="ECO:0000256" key="2">
    <source>
        <dbReference type="SAM" id="Phobius"/>
    </source>
</evidence>
<feature type="compositionally biased region" description="Basic and acidic residues" evidence="1">
    <location>
        <begin position="225"/>
        <end position="235"/>
    </location>
</feature>
<evidence type="ECO:0000313" key="4">
    <source>
        <dbReference type="EMBL" id="KAG7562934.1"/>
    </source>
</evidence>
<evidence type="ECO:0000256" key="1">
    <source>
        <dbReference type="SAM" id="MobiDB-lite"/>
    </source>
</evidence>
<keyword evidence="2" id="KW-0812">Transmembrane</keyword>
<dbReference type="AlphaFoldDB" id="A0A8K0JP73"/>
<proteinExistence type="predicted"/>
<dbReference type="EMBL" id="JABELV010000023">
    <property type="protein sequence ID" value="KAG7562934.1"/>
    <property type="molecule type" value="Genomic_DNA"/>
</dbReference>
<comment type="caution">
    <text evidence="4">The sequence shown here is derived from an EMBL/GenBank/DDBJ whole genome shotgun (WGS) entry which is preliminary data.</text>
</comment>
<feature type="chain" id="PRO_5035467637" evidence="3">
    <location>
        <begin position="21"/>
        <end position="235"/>
    </location>
</feature>
<reference evidence="4" key="1">
    <citation type="submission" date="2020-04" db="EMBL/GenBank/DDBJ databases">
        <title>Analysis of mating type loci in Filobasidium floriforme.</title>
        <authorList>
            <person name="Nowrousian M."/>
        </authorList>
    </citation>
    <scope>NUCLEOTIDE SEQUENCE</scope>
    <source>
        <strain evidence="4">CBS 6242</strain>
    </source>
</reference>
<feature type="compositionally biased region" description="Polar residues" evidence="1">
    <location>
        <begin position="205"/>
        <end position="224"/>
    </location>
</feature>
<protein>
    <submittedName>
        <fullName evidence="4">Uncharacterized protein</fullName>
    </submittedName>
</protein>
<keyword evidence="5" id="KW-1185">Reference proteome</keyword>